<dbReference type="Proteomes" id="UP001519654">
    <property type="component" value="Unassembled WGS sequence"/>
</dbReference>
<accession>A0ABS5YJV6</accession>
<organism evidence="1 2">
    <name type="scientific">Paractinoplanes bogorensis</name>
    <dbReference type="NCBI Taxonomy" id="1610840"/>
    <lineage>
        <taxon>Bacteria</taxon>
        <taxon>Bacillati</taxon>
        <taxon>Actinomycetota</taxon>
        <taxon>Actinomycetes</taxon>
        <taxon>Micromonosporales</taxon>
        <taxon>Micromonosporaceae</taxon>
        <taxon>Paractinoplanes</taxon>
    </lineage>
</organism>
<dbReference type="EMBL" id="JAHKKG010000003">
    <property type="protein sequence ID" value="MBU2663755.1"/>
    <property type="molecule type" value="Genomic_DNA"/>
</dbReference>
<name>A0ABS5YJV6_9ACTN</name>
<evidence type="ECO:0000313" key="2">
    <source>
        <dbReference type="Proteomes" id="UP001519654"/>
    </source>
</evidence>
<proteinExistence type="predicted"/>
<gene>
    <name evidence="1" type="ORF">KOI35_09565</name>
</gene>
<protein>
    <submittedName>
        <fullName evidence="1">ERO1 family protein</fullName>
    </submittedName>
</protein>
<dbReference type="RefSeq" id="WP_215785733.1">
    <property type="nucleotide sequence ID" value="NZ_JAHKKG010000003.1"/>
</dbReference>
<evidence type="ECO:0000313" key="1">
    <source>
        <dbReference type="EMBL" id="MBU2663755.1"/>
    </source>
</evidence>
<keyword evidence="2" id="KW-1185">Reference proteome</keyword>
<sequence>MSYDLTFLIKEAWQSWEEALEALEDAEPDGLPDSQVWAGVLHHARAVLGEVSEHRDDDYYELDHEPTGIQLTLFTGEAGITVPYWYKGEDARRIVRTIYQLGRIVEEQTGLSGYDGQVELPLAEAVNRPDLASAVFDQVAASFARRGISSPSNDDQS</sequence>
<reference evidence="1 2" key="1">
    <citation type="submission" date="2021-06" db="EMBL/GenBank/DDBJ databases">
        <title>Actinoplanes lichenicola sp. nov., and Actinoplanes ovalisporus sp. nov., isolated from lichen in Thailand.</title>
        <authorList>
            <person name="Saeng-In P."/>
            <person name="Kanchanasin P."/>
            <person name="Yuki M."/>
            <person name="Kudo T."/>
            <person name="Ohkuma M."/>
            <person name="Phongsopitanun W."/>
            <person name="Tanasupawat S."/>
        </authorList>
    </citation>
    <scope>NUCLEOTIDE SEQUENCE [LARGE SCALE GENOMIC DNA]</scope>
    <source>
        <strain evidence="1 2">NBRC 110975</strain>
    </source>
</reference>
<comment type="caution">
    <text evidence="1">The sequence shown here is derived from an EMBL/GenBank/DDBJ whole genome shotgun (WGS) entry which is preliminary data.</text>
</comment>